<sequence length="305" mass="31845">MINFVYALIPVVLITALGWLLAHRNFLPADGWRAIERLVYFIFFPALIIDVLASASFDVVPWAMVLVLIGSQFALAILGLFAKRADDGPRKGSIIQSNVRWNTFVGLSIASALFGEPGLALMAIAVAALTPTANVISVLALTHFAENTGAQKPHVMMDMVRNPLIIGCVIGIALNLLGIAPSGIAEKTLDILGQATLALGLLVVGAAVDLDAFKRAGPTTLTWSAVRLLGLPLVALAAGLLLDLAPDSLAIVAIAAATPTASSGYILARQLGGDATLSANLIAVQTVFSVLSMPAIYALYLLVQS</sequence>
<evidence type="ECO:0000256" key="8">
    <source>
        <dbReference type="SAM" id="Phobius"/>
    </source>
</evidence>
<keyword evidence="4" id="KW-1003">Cell membrane</keyword>
<keyword evidence="5 8" id="KW-0812">Transmembrane</keyword>
<dbReference type="PANTHER" id="PTHR36838:SF4">
    <property type="entry name" value="AUXIN EFFLUX CARRIER FAMILY PROTEIN"/>
    <property type="match status" value="1"/>
</dbReference>
<evidence type="ECO:0000256" key="3">
    <source>
        <dbReference type="ARBA" id="ARBA00022448"/>
    </source>
</evidence>
<protein>
    <submittedName>
        <fullName evidence="9">AEC family transporter</fullName>
    </submittedName>
</protein>
<name>A0ABX2MYW3_9SPHN</name>
<evidence type="ECO:0000256" key="7">
    <source>
        <dbReference type="ARBA" id="ARBA00023136"/>
    </source>
</evidence>
<organism evidence="9 10">
    <name type="scientific">Parasphingorhabdus flavimaris</name>
    <dbReference type="NCBI Taxonomy" id="266812"/>
    <lineage>
        <taxon>Bacteria</taxon>
        <taxon>Pseudomonadati</taxon>
        <taxon>Pseudomonadota</taxon>
        <taxon>Alphaproteobacteria</taxon>
        <taxon>Sphingomonadales</taxon>
        <taxon>Sphingomonadaceae</taxon>
        <taxon>Parasphingorhabdus</taxon>
    </lineage>
</organism>
<dbReference type="Pfam" id="PF03547">
    <property type="entry name" value="Mem_trans"/>
    <property type="match status" value="1"/>
</dbReference>
<evidence type="ECO:0000256" key="4">
    <source>
        <dbReference type="ARBA" id="ARBA00022475"/>
    </source>
</evidence>
<proteinExistence type="inferred from homology"/>
<comment type="subcellular location">
    <subcellularLocation>
        <location evidence="1">Cell membrane</location>
        <topology evidence="1">Multi-pass membrane protein</topology>
    </subcellularLocation>
</comment>
<keyword evidence="6 8" id="KW-1133">Transmembrane helix</keyword>
<dbReference type="PANTHER" id="PTHR36838">
    <property type="entry name" value="AUXIN EFFLUX CARRIER FAMILY PROTEIN"/>
    <property type="match status" value="1"/>
</dbReference>
<feature type="transmembrane region" description="Helical" evidence="8">
    <location>
        <begin position="6"/>
        <end position="26"/>
    </location>
</feature>
<keyword evidence="3" id="KW-0813">Transport</keyword>
<evidence type="ECO:0000256" key="6">
    <source>
        <dbReference type="ARBA" id="ARBA00022989"/>
    </source>
</evidence>
<accession>A0ABX2MYW3</accession>
<keyword evidence="10" id="KW-1185">Reference proteome</keyword>
<evidence type="ECO:0000256" key="5">
    <source>
        <dbReference type="ARBA" id="ARBA00022692"/>
    </source>
</evidence>
<feature type="transmembrane region" description="Helical" evidence="8">
    <location>
        <begin position="225"/>
        <end position="242"/>
    </location>
</feature>
<feature type="transmembrane region" description="Helical" evidence="8">
    <location>
        <begin position="164"/>
        <end position="185"/>
    </location>
</feature>
<dbReference type="Gene3D" id="1.20.1530.20">
    <property type="match status" value="1"/>
</dbReference>
<dbReference type="InterPro" id="IPR038770">
    <property type="entry name" value="Na+/solute_symporter_sf"/>
</dbReference>
<dbReference type="Proteomes" id="UP000652427">
    <property type="component" value="Unassembled WGS sequence"/>
</dbReference>
<feature type="transmembrane region" description="Helical" evidence="8">
    <location>
        <begin position="38"/>
        <end position="57"/>
    </location>
</feature>
<feature type="transmembrane region" description="Helical" evidence="8">
    <location>
        <begin position="191"/>
        <end position="213"/>
    </location>
</feature>
<gene>
    <name evidence="9" type="ORF">HUO14_01820</name>
</gene>
<feature type="transmembrane region" description="Helical" evidence="8">
    <location>
        <begin position="94"/>
        <end position="114"/>
    </location>
</feature>
<dbReference type="EMBL" id="JABWMH010000001">
    <property type="protein sequence ID" value="NVD26639.1"/>
    <property type="molecule type" value="Genomic_DNA"/>
</dbReference>
<dbReference type="RefSeq" id="WP_176278170.1">
    <property type="nucleotide sequence ID" value="NZ_JABWMH010000001.1"/>
</dbReference>
<evidence type="ECO:0000256" key="2">
    <source>
        <dbReference type="ARBA" id="ARBA00010145"/>
    </source>
</evidence>
<keyword evidence="7 8" id="KW-0472">Membrane</keyword>
<evidence type="ECO:0000313" key="10">
    <source>
        <dbReference type="Proteomes" id="UP000652427"/>
    </source>
</evidence>
<comment type="caution">
    <text evidence="9">The sequence shown here is derived from an EMBL/GenBank/DDBJ whole genome shotgun (WGS) entry which is preliminary data.</text>
</comment>
<evidence type="ECO:0000313" key="9">
    <source>
        <dbReference type="EMBL" id="NVD26639.1"/>
    </source>
</evidence>
<feature type="transmembrane region" description="Helical" evidence="8">
    <location>
        <begin position="280"/>
        <end position="303"/>
    </location>
</feature>
<comment type="similarity">
    <text evidence="2">Belongs to the auxin efflux carrier (TC 2.A.69) family.</text>
</comment>
<evidence type="ECO:0000256" key="1">
    <source>
        <dbReference type="ARBA" id="ARBA00004651"/>
    </source>
</evidence>
<dbReference type="InterPro" id="IPR004776">
    <property type="entry name" value="Mem_transp_PIN-like"/>
</dbReference>
<feature type="transmembrane region" description="Helical" evidence="8">
    <location>
        <begin position="248"/>
        <end position="268"/>
    </location>
</feature>
<feature type="transmembrane region" description="Helical" evidence="8">
    <location>
        <begin position="63"/>
        <end position="82"/>
    </location>
</feature>
<reference evidence="9 10" key="1">
    <citation type="submission" date="2020-06" db="EMBL/GenBank/DDBJ databases">
        <authorList>
            <person name="Kim S.-J."/>
            <person name="Park S.-J."/>
        </authorList>
    </citation>
    <scope>NUCLEOTIDE SEQUENCE [LARGE SCALE GENOMIC DNA]</scope>
    <source>
        <strain evidence="9 10">SW-151</strain>
    </source>
</reference>